<dbReference type="Pfam" id="PF25681">
    <property type="entry name" value="Phage_TTP_17"/>
    <property type="match status" value="1"/>
</dbReference>
<evidence type="ECO:0008006" key="3">
    <source>
        <dbReference type="Google" id="ProtNLM"/>
    </source>
</evidence>
<sequence length="423" mass="43628">MTILQFKDKNDSLVIVPQDLACLVAPYGTAIPPKLTVDNTGSLPWIPGFRSLGELQRKAGAGISPDTKTANVEGYGSLPPRRILKTDEGITLDVTFQETRDMAYELFFGMQMAAVQADANGEWRATRSAQAAVLYYSVILIGQDGSPGSEIYPYMILPKTMVSQSQKFQFQMDSAIELGVTFTALQDNTSGGYVMFGQAGKGSQAIIGDQGFTTTTNEVQTLTLGGTAATGGTFTLSFAERTSAPIAYNATPAAVQSALAALPTIGTGNVAVSSVPSATTLSLGTTSTTGGTLAAGTYFWKVTAVGAVESTGSNEVTATTTGSTSSQVLTWTSVSGATGYKIYRGTSAGAENVLVATLGTVLTYTDTGSAGSASTPPTTTGTWAVTFQAALAGLHTRLLVANYSQLLPVGATVTVTETTPGAP</sequence>
<protein>
    <recommendedName>
        <fullName evidence="3">Ig-like domain repeat protein</fullName>
    </recommendedName>
</protein>
<evidence type="ECO:0000313" key="2">
    <source>
        <dbReference type="Proteomes" id="UP000266677"/>
    </source>
</evidence>
<dbReference type="EMBL" id="QZFU01000020">
    <property type="protein sequence ID" value="RJO74172.1"/>
    <property type="molecule type" value="Genomic_DNA"/>
</dbReference>
<proteinExistence type="predicted"/>
<name>A0A3A4KEW0_9NOCA</name>
<evidence type="ECO:0000313" key="1">
    <source>
        <dbReference type="EMBL" id="RJO74172.1"/>
    </source>
</evidence>
<dbReference type="AlphaFoldDB" id="A0A3A4KEW0"/>
<dbReference type="Proteomes" id="UP000266677">
    <property type="component" value="Unassembled WGS sequence"/>
</dbReference>
<dbReference type="OrthoDB" id="4966244at2"/>
<dbReference type="GO" id="GO:0005975">
    <property type="term" value="P:carbohydrate metabolic process"/>
    <property type="evidence" value="ECO:0007669"/>
    <property type="project" value="UniProtKB-ARBA"/>
</dbReference>
<reference evidence="1 2" key="1">
    <citation type="submission" date="2018-09" db="EMBL/GenBank/DDBJ databases">
        <title>YIM PH21274 draft genome.</title>
        <authorList>
            <person name="Miao C."/>
        </authorList>
    </citation>
    <scope>NUCLEOTIDE SEQUENCE [LARGE SCALE GENOMIC DNA]</scope>
    <source>
        <strain evidence="1 2">YIM PH 21724</strain>
    </source>
</reference>
<organism evidence="1 2">
    <name type="scientific">Nocardia panacis</name>
    <dbReference type="NCBI Taxonomy" id="2340916"/>
    <lineage>
        <taxon>Bacteria</taxon>
        <taxon>Bacillati</taxon>
        <taxon>Actinomycetota</taxon>
        <taxon>Actinomycetes</taxon>
        <taxon>Mycobacteriales</taxon>
        <taxon>Nocardiaceae</taxon>
        <taxon>Nocardia</taxon>
    </lineage>
</organism>
<dbReference type="InterPro" id="IPR013783">
    <property type="entry name" value="Ig-like_fold"/>
</dbReference>
<dbReference type="RefSeq" id="WP_120042338.1">
    <property type="nucleotide sequence ID" value="NZ_QZFU01000020.1"/>
</dbReference>
<dbReference type="Gene3D" id="2.60.40.10">
    <property type="entry name" value="Immunoglobulins"/>
    <property type="match status" value="1"/>
</dbReference>
<dbReference type="InterPro" id="IPR058154">
    <property type="entry name" value="Bxb1_TTP-like"/>
</dbReference>
<gene>
    <name evidence="1" type="ORF">D5S18_18640</name>
</gene>
<keyword evidence="2" id="KW-1185">Reference proteome</keyword>
<comment type="caution">
    <text evidence="1">The sequence shown here is derived from an EMBL/GenBank/DDBJ whole genome shotgun (WGS) entry which is preliminary data.</text>
</comment>
<accession>A0A3A4KEW0</accession>